<feature type="compositionally biased region" description="Polar residues" evidence="10">
    <location>
        <begin position="93"/>
        <end position="110"/>
    </location>
</feature>
<dbReference type="Pfam" id="PF01008">
    <property type="entry name" value="IF-2B"/>
    <property type="match status" value="1"/>
</dbReference>
<evidence type="ECO:0000256" key="5">
    <source>
        <dbReference type="ARBA" id="ARBA00022917"/>
    </source>
</evidence>
<evidence type="ECO:0000313" key="11">
    <source>
        <dbReference type="EnsemblMetazoa" id="PPAI008457-PA"/>
    </source>
</evidence>
<dbReference type="InterPro" id="IPR000649">
    <property type="entry name" value="IF-2B-related"/>
</dbReference>
<dbReference type="VEuPathDB" id="VectorBase:PPAI008457"/>
<evidence type="ECO:0000256" key="2">
    <source>
        <dbReference type="ARBA" id="ARBA00007251"/>
    </source>
</evidence>
<comment type="subunit">
    <text evidence="8">Component of the translation initiation factor 2B (eIF2B) complex which is a heterodecamer of two sets of five different subunits: alpha, beta, gamma, delta and epsilon. Subunits alpha, beta and delta comprise a regulatory subcomplex and subunits epsilon and gamma comprise a catalytic subcomplex. Within the complex, the hexameric regulatory complex resides at the center, with the two heterodimeric catalytic subcomplexes bound on opposite sides.</text>
</comment>
<dbReference type="GO" id="GO:0003743">
    <property type="term" value="F:translation initiation factor activity"/>
    <property type="evidence" value="ECO:0007669"/>
    <property type="project" value="UniProtKB-KW"/>
</dbReference>
<accession>A0A1B0DJN3</accession>
<feature type="compositionally biased region" description="Acidic residues" evidence="10">
    <location>
        <begin position="301"/>
        <end position="314"/>
    </location>
</feature>
<keyword evidence="4" id="KW-0396">Initiation factor</keyword>
<organism evidence="11 12">
    <name type="scientific">Phlebotomus papatasi</name>
    <name type="common">Sandfly</name>
    <dbReference type="NCBI Taxonomy" id="29031"/>
    <lineage>
        <taxon>Eukaryota</taxon>
        <taxon>Metazoa</taxon>
        <taxon>Ecdysozoa</taxon>
        <taxon>Arthropoda</taxon>
        <taxon>Hexapoda</taxon>
        <taxon>Insecta</taxon>
        <taxon>Pterygota</taxon>
        <taxon>Neoptera</taxon>
        <taxon>Endopterygota</taxon>
        <taxon>Diptera</taxon>
        <taxon>Nematocera</taxon>
        <taxon>Psychodoidea</taxon>
        <taxon>Psychodidae</taxon>
        <taxon>Phlebotomus</taxon>
        <taxon>Phlebotomus</taxon>
    </lineage>
</organism>
<proteinExistence type="inferred from homology"/>
<dbReference type="GO" id="GO:0005829">
    <property type="term" value="C:cytosol"/>
    <property type="evidence" value="ECO:0007669"/>
    <property type="project" value="UniProtKB-SubCell"/>
</dbReference>
<keyword evidence="5" id="KW-0648">Protein biosynthesis</keyword>
<evidence type="ECO:0000256" key="4">
    <source>
        <dbReference type="ARBA" id="ARBA00022540"/>
    </source>
</evidence>
<name>A0A1B0DJN3_PHLPP</name>
<feature type="region of interest" description="Disordered" evidence="10">
    <location>
        <begin position="1"/>
        <end position="179"/>
    </location>
</feature>
<feature type="region of interest" description="Disordered" evidence="10">
    <location>
        <begin position="295"/>
        <end position="314"/>
    </location>
</feature>
<evidence type="ECO:0000256" key="7">
    <source>
        <dbReference type="ARBA" id="ARBA00044356"/>
    </source>
</evidence>
<evidence type="ECO:0000256" key="9">
    <source>
        <dbReference type="RuleBase" id="RU003814"/>
    </source>
</evidence>
<dbReference type="EMBL" id="AJVK01065552">
    <property type="status" value="NOT_ANNOTATED_CDS"/>
    <property type="molecule type" value="Genomic_DNA"/>
</dbReference>
<evidence type="ECO:0000256" key="10">
    <source>
        <dbReference type="SAM" id="MobiDB-lite"/>
    </source>
</evidence>
<keyword evidence="12" id="KW-1185">Reference proteome</keyword>
<evidence type="ECO:0000313" key="12">
    <source>
        <dbReference type="Proteomes" id="UP000092462"/>
    </source>
</evidence>
<dbReference type="VEuPathDB" id="VectorBase:PPAPM1_012613"/>
<keyword evidence="3" id="KW-0963">Cytoplasm</keyword>
<evidence type="ECO:0000256" key="3">
    <source>
        <dbReference type="ARBA" id="ARBA00022490"/>
    </source>
</evidence>
<evidence type="ECO:0000256" key="6">
    <source>
        <dbReference type="ARBA" id="ARBA00044147"/>
    </source>
</evidence>
<feature type="compositionally biased region" description="Basic and acidic residues" evidence="10">
    <location>
        <begin position="1"/>
        <end position="14"/>
    </location>
</feature>
<dbReference type="SUPFAM" id="SSF100950">
    <property type="entry name" value="NagB/RpiA/CoA transferase-like"/>
    <property type="match status" value="1"/>
</dbReference>
<feature type="compositionally biased region" description="Basic and acidic residues" evidence="10">
    <location>
        <begin position="22"/>
        <end position="70"/>
    </location>
</feature>
<dbReference type="AlphaFoldDB" id="A0A1B0DJN3"/>
<dbReference type="PANTHER" id="PTHR10233">
    <property type="entry name" value="TRANSLATION INITIATION FACTOR EIF-2B"/>
    <property type="match status" value="1"/>
</dbReference>
<feature type="compositionally biased region" description="Basic and acidic residues" evidence="10">
    <location>
        <begin position="120"/>
        <end position="149"/>
    </location>
</feature>
<evidence type="ECO:0000256" key="1">
    <source>
        <dbReference type="ARBA" id="ARBA00004514"/>
    </source>
</evidence>
<dbReference type="Gene3D" id="1.20.120.420">
    <property type="entry name" value="translation initiation factor eif-2b, domain 1"/>
    <property type="match status" value="1"/>
</dbReference>
<dbReference type="InterPro" id="IPR037171">
    <property type="entry name" value="NagB/RpiA_transferase-like"/>
</dbReference>
<comment type="subcellular location">
    <subcellularLocation>
        <location evidence="1">Cytoplasm</location>
        <location evidence="1">Cytosol</location>
    </subcellularLocation>
</comment>
<dbReference type="InterPro" id="IPR027363">
    <property type="entry name" value="M1Pi_N"/>
</dbReference>
<dbReference type="Proteomes" id="UP000092462">
    <property type="component" value="Unassembled WGS sequence"/>
</dbReference>
<comment type="similarity">
    <text evidence="2 9">Belongs to the eIF-2B alpha/beta/delta subunits family.</text>
</comment>
<dbReference type="PANTHER" id="PTHR10233:SF14">
    <property type="entry name" value="TRANSLATION INITIATION FACTOR EIF-2B SUBUNIT DELTA"/>
    <property type="match status" value="1"/>
</dbReference>
<dbReference type="EnsemblMetazoa" id="PPAI008457-RA">
    <property type="protein sequence ID" value="PPAI008457-PA"/>
    <property type="gene ID" value="PPAI008457"/>
</dbReference>
<sequence length="314" mass="35927">MEKEKTREEILQERKNKKLEKKTKVQPKEVQPKLAKPEEKPAEKESTKEKAEVEQKPSREDILAQREAKKLAKQNAKQKTAKTEPTEALPAIQKSNTETELAQKLEQLTISDPPKAKATTKAERRALQEAQRAAKEQKMKEKTAKDKPAPTKTPTVKKETLKVSPATKKSPRSDGVSTSQKHRVKLFSHLYLDHFTHPPKVSGDFEIHQAIRTLGAQYSKMEITGANARCFALLTIMKIVIKKFKTPPEKEFSRCLETYVGHIMEYLEQCRPMAVSMTNAMKYLKWQITQLPTDIVHTPDPDSEEEDDPHIEKR</sequence>
<evidence type="ECO:0000256" key="8">
    <source>
        <dbReference type="ARBA" id="ARBA00046432"/>
    </source>
</evidence>
<reference evidence="11" key="1">
    <citation type="submission" date="2022-08" db="UniProtKB">
        <authorList>
            <consortium name="EnsemblMetazoa"/>
        </authorList>
    </citation>
    <scope>IDENTIFICATION</scope>
    <source>
        <strain evidence="11">Israel</strain>
    </source>
</reference>
<protein>
    <recommendedName>
        <fullName evidence="6">Translation initiation factor eIF2B subunit delta</fullName>
    </recommendedName>
    <alternativeName>
        <fullName evidence="7">eIF2B GDP-GTP exchange factor subunit delta</fullName>
    </alternativeName>
</protein>